<dbReference type="AlphaFoldDB" id="A0A1S8CT93"/>
<proteinExistence type="predicted"/>
<feature type="compositionally biased region" description="Basic and acidic residues" evidence="1">
    <location>
        <begin position="464"/>
        <end position="474"/>
    </location>
</feature>
<evidence type="ECO:0008006" key="5">
    <source>
        <dbReference type="Google" id="ProtNLM"/>
    </source>
</evidence>
<keyword evidence="2" id="KW-0732">Signal</keyword>
<dbReference type="Pfam" id="PF06986">
    <property type="entry name" value="F_T4SS_TraN"/>
    <property type="match status" value="2"/>
</dbReference>
<feature type="compositionally biased region" description="Basic and acidic residues" evidence="1">
    <location>
        <begin position="518"/>
        <end position="532"/>
    </location>
</feature>
<dbReference type="OrthoDB" id="5297981at2"/>
<comment type="caution">
    <text evidence="3">The sequence shown here is derived from an EMBL/GenBank/DDBJ whole genome shotgun (WGS) entry which is preliminary data.</text>
</comment>
<evidence type="ECO:0000313" key="4">
    <source>
        <dbReference type="Proteomes" id="UP000192132"/>
    </source>
</evidence>
<dbReference type="InterPro" id="IPR014121">
    <property type="entry name" value="TraN_Ftype"/>
</dbReference>
<gene>
    <name evidence="3" type="ORF">BKE30_13690</name>
</gene>
<feature type="signal peptide" evidence="2">
    <location>
        <begin position="1"/>
        <end position="22"/>
    </location>
</feature>
<feature type="region of interest" description="Disordered" evidence="1">
    <location>
        <begin position="448"/>
        <end position="543"/>
    </location>
</feature>
<dbReference type="Proteomes" id="UP000192132">
    <property type="component" value="Unassembled WGS sequence"/>
</dbReference>
<sequence length="543" mass="58104">MNKIIIFMLGLVSLLSSLASMAEPICQTTNKVCSAPNQTRTVGGQRIYKDCWEWQTRSVCRETTEEPLCNTLKGQGCFQVSSKCTSVDANGLCTNQKLEMSCGGSASSTAAVNTSNSTCESVKYCENGECSSLTAPADKDMAQVVAMLETAREIGTYMDADSLTIFNGEAGRCRLGYGGINEGCCTKKPMRGGSGGRFGSVNQLAMKGMYSAAKYGFDYAKYKATPYVHDALYAAKSWFSQGAAGAASGVSSSAVGNAASVPNFNISYMGFGWSSGGAAAVNGATPLFSSAGSGSFLNGFYFSPTGLALAVAMYVVQEVLICSPTQEEATLSMRRGANLCLPAGTYCSKKVLGACIRKSEGHCCYNSTIAKIFNQQGRQQLYGTVNFGDPKNPVCTGFTVTEFQKIDMSKIDFSEFYSQVMADNGNFDGTVADQNFWTDRASDRISKLENDPKYADGNLSQSREAQDIKTRDENQQYQKEITGSAPTAPKNTTIGISQDDAEGATDLTDAQIAALVKAEQEREEKERKEKEQLSSYPSSGSTP</sequence>
<name>A0A1S8CT93_9GAMM</name>
<feature type="compositionally biased region" description="Polar residues" evidence="1">
    <location>
        <begin position="475"/>
        <end position="496"/>
    </location>
</feature>
<feature type="chain" id="PRO_5012526475" description="Conjugal transfer mating pair stabilization protein TraN" evidence="2">
    <location>
        <begin position="23"/>
        <end position="543"/>
    </location>
</feature>
<protein>
    <recommendedName>
        <fullName evidence="5">Conjugal transfer mating pair stabilization protein TraN</fullName>
    </recommendedName>
</protein>
<reference evidence="3 4" key="1">
    <citation type="submission" date="2016-10" db="EMBL/GenBank/DDBJ databases">
        <title>Draft Genome sequence of Alkanindiges sp. strain H1.</title>
        <authorList>
            <person name="Subhash Y."/>
            <person name="Lee S."/>
        </authorList>
    </citation>
    <scope>NUCLEOTIDE SEQUENCE [LARGE SCALE GENOMIC DNA]</scope>
    <source>
        <strain evidence="3 4">H1</strain>
    </source>
</reference>
<evidence type="ECO:0000256" key="1">
    <source>
        <dbReference type="SAM" id="MobiDB-lite"/>
    </source>
</evidence>
<organism evidence="3 4">
    <name type="scientific">Alkanindiges hydrocarboniclasticus</name>
    <dbReference type="NCBI Taxonomy" id="1907941"/>
    <lineage>
        <taxon>Bacteria</taxon>
        <taxon>Pseudomonadati</taxon>
        <taxon>Pseudomonadota</taxon>
        <taxon>Gammaproteobacteria</taxon>
        <taxon>Moraxellales</taxon>
        <taxon>Moraxellaceae</taxon>
        <taxon>Alkanindiges</taxon>
    </lineage>
</organism>
<accession>A0A1S8CT93</accession>
<dbReference type="EMBL" id="MLCN01000043">
    <property type="protein sequence ID" value="ONG37856.1"/>
    <property type="molecule type" value="Genomic_DNA"/>
</dbReference>
<evidence type="ECO:0000313" key="3">
    <source>
        <dbReference type="EMBL" id="ONG37856.1"/>
    </source>
</evidence>
<evidence type="ECO:0000256" key="2">
    <source>
        <dbReference type="SAM" id="SignalP"/>
    </source>
</evidence>
<dbReference type="RefSeq" id="WP_076879163.1">
    <property type="nucleotide sequence ID" value="NZ_MLCN01000043.1"/>
</dbReference>
<dbReference type="STRING" id="1907941.BKE30_13690"/>
<keyword evidence="4" id="KW-1185">Reference proteome</keyword>
<feature type="compositionally biased region" description="Polar residues" evidence="1">
    <location>
        <begin position="533"/>
        <end position="543"/>
    </location>
</feature>